<evidence type="ECO:0000259" key="1">
    <source>
        <dbReference type="PROSITE" id="PS50041"/>
    </source>
</evidence>
<reference evidence="2" key="4">
    <citation type="submission" date="2025-08" db="UniProtKB">
        <authorList>
            <consortium name="Ensembl"/>
        </authorList>
    </citation>
    <scope>IDENTIFICATION</scope>
</reference>
<dbReference type="Ensembl" id="ENSCMIT00000004925.1">
    <property type="protein sequence ID" value="ENSCMIP00000004749.1"/>
    <property type="gene ID" value="ENSCMIG00000002814.1"/>
</dbReference>
<dbReference type="SUPFAM" id="SSF56436">
    <property type="entry name" value="C-type lectin-like"/>
    <property type="match status" value="1"/>
</dbReference>
<dbReference type="InterPro" id="IPR001304">
    <property type="entry name" value="C-type_lectin-like"/>
</dbReference>
<dbReference type="Gene3D" id="3.10.100.10">
    <property type="entry name" value="Mannose-Binding Protein A, subunit A"/>
    <property type="match status" value="1"/>
</dbReference>
<feature type="domain" description="C-type lectin" evidence="1">
    <location>
        <begin position="33"/>
        <end position="128"/>
    </location>
</feature>
<accession>A0A4W3H3Z1</accession>
<proteinExistence type="predicted"/>
<name>A0A4W3H3Z1_CALMI</name>
<reference evidence="3" key="3">
    <citation type="journal article" date="2014" name="Nature">
        <title>Elephant shark genome provides unique insights into gnathostome evolution.</title>
        <authorList>
            <consortium name="International Elephant Shark Genome Sequencing Consortium"/>
            <person name="Venkatesh B."/>
            <person name="Lee A.P."/>
            <person name="Ravi V."/>
            <person name="Maurya A.K."/>
            <person name="Lian M.M."/>
            <person name="Swann J.B."/>
            <person name="Ohta Y."/>
            <person name="Flajnik M.F."/>
            <person name="Sutoh Y."/>
            <person name="Kasahara M."/>
            <person name="Hoon S."/>
            <person name="Gangu V."/>
            <person name="Roy S.W."/>
            <person name="Irimia M."/>
            <person name="Korzh V."/>
            <person name="Kondrychyn I."/>
            <person name="Lim Z.W."/>
            <person name="Tay B.H."/>
            <person name="Tohari S."/>
            <person name="Kong K.W."/>
            <person name="Ho S."/>
            <person name="Lorente-Galdos B."/>
            <person name="Quilez J."/>
            <person name="Marques-Bonet T."/>
            <person name="Raney B.J."/>
            <person name="Ingham P.W."/>
            <person name="Tay A."/>
            <person name="Hillier L.W."/>
            <person name="Minx P."/>
            <person name="Boehm T."/>
            <person name="Wilson R.K."/>
            <person name="Brenner S."/>
            <person name="Warren W.C."/>
        </authorList>
    </citation>
    <scope>NUCLEOTIDE SEQUENCE [LARGE SCALE GENOMIC DNA]</scope>
</reference>
<dbReference type="InParanoid" id="A0A4W3H3Z1"/>
<dbReference type="PANTHER" id="PTHR45784">
    <property type="entry name" value="C-TYPE LECTIN DOMAIN FAMILY 20 MEMBER A-RELATED"/>
    <property type="match status" value="1"/>
</dbReference>
<sequence length="149" mass="17400">MFSKINHLPIDCLPLTAAPGLRITHRNLSCIKTLNRVYYRIDRWKNWMDALTYCRNHCTDLISIRNQQEYNATFPLFVGNTSTWIGLYSDKKSSAGWSWANGDKFRYSQWRDKMVPKSGRLNCVVVKSMQSRSPNNPHLSYDSFNNCLK</sequence>
<dbReference type="InterPro" id="IPR016187">
    <property type="entry name" value="CTDL_fold"/>
</dbReference>
<evidence type="ECO:0000313" key="2">
    <source>
        <dbReference type="Ensembl" id="ENSCMIP00000004749.1"/>
    </source>
</evidence>
<keyword evidence="3" id="KW-1185">Reference proteome</keyword>
<reference evidence="2" key="5">
    <citation type="submission" date="2025-09" db="UniProtKB">
        <authorList>
            <consortium name="Ensembl"/>
        </authorList>
    </citation>
    <scope>IDENTIFICATION</scope>
</reference>
<organism evidence="2 3">
    <name type="scientific">Callorhinchus milii</name>
    <name type="common">Ghost shark</name>
    <dbReference type="NCBI Taxonomy" id="7868"/>
    <lineage>
        <taxon>Eukaryota</taxon>
        <taxon>Metazoa</taxon>
        <taxon>Chordata</taxon>
        <taxon>Craniata</taxon>
        <taxon>Vertebrata</taxon>
        <taxon>Chondrichthyes</taxon>
        <taxon>Holocephali</taxon>
        <taxon>Chimaeriformes</taxon>
        <taxon>Callorhinchidae</taxon>
        <taxon>Callorhinchus</taxon>
    </lineage>
</organism>
<dbReference type="PROSITE" id="PS50041">
    <property type="entry name" value="C_TYPE_LECTIN_2"/>
    <property type="match status" value="1"/>
</dbReference>
<dbReference type="Pfam" id="PF00059">
    <property type="entry name" value="Lectin_C"/>
    <property type="match status" value="1"/>
</dbReference>
<protein>
    <recommendedName>
        <fullName evidence="1">C-type lectin domain-containing protein</fullName>
    </recommendedName>
</protein>
<dbReference type="PANTHER" id="PTHR45784:SF3">
    <property type="entry name" value="C-TYPE LECTIN DOMAIN FAMILY 4 MEMBER K-LIKE-RELATED"/>
    <property type="match status" value="1"/>
</dbReference>
<reference evidence="3" key="1">
    <citation type="journal article" date="2006" name="Science">
        <title>Ancient noncoding elements conserved in the human genome.</title>
        <authorList>
            <person name="Venkatesh B."/>
            <person name="Kirkness E.F."/>
            <person name="Loh Y.H."/>
            <person name="Halpern A.L."/>
            <person name="Lee A.P."/>
            <person name="Johnson J."/>
            <person name="Dandona N."/>
            <person name="Viswanathan L.D."/>
            <person name="Tay A."/>
            <person name="Venter J.C."/>
            <person name="Strausberg R.L."/>
            <person name="Brenner S."/>
        </authorList>
    </citation>
    <scope>NUCLEOTIDE SEQUENCE [LARGE SCALE GENOMIC DNA]</scope>
</reference>
<dbReference type="InterPro" id="IPR016186">
    <property type="entry name" value="C-type_lectin-like/link_sf"/>
</dbReference>
<reference evidence="3" key="2">
    <citation type="journal article" date="2007" name="PLoS Biol.">
        <title>Survey sequencing and comparative analysis of the elephant shark (Callorhinchus milii) genome.</title>
        <authorList>
            <person name="Venkatesh B."/>
            <person name="Kirkness E.F."/>
            <person name="Loh Y.H."/>
            <person name="Halpern A.L."/>
            <person name="Lee A.P."/>
            <person name="Johnson J."/>
            <person name="Dandona N."/>
            <person name="Viswanathan L.D."/>
            <person name="Tay A."/>
            <person name="Venter J.C."/>
            <person name="Strausberg R.L."/>
            <person name="Brenner S."/>
        </authorList>
    </citation>
    <scope>NUCLEOTIDE SEQUENCE [LARGE SCALE GENOMIC DNA]</scope>
</reference>
<dbReference type="Proteomes" id="UP000314986">
    <property type="component" value="Unassembled WGS sequence"/>
</dbReference>
<evidence type="ECO:0000313" key="3">
    <source>
        <dbReference type="Proteomes" id="UP000314986"/>
    </source>
</evidence>
<dbReference type="SMART" id="SM00034">
    <property type="entry name" value="CLECT"/>
    <property type="match status" value="1"/>
</dbReference>
<dbReference type="GeneTree" id="ENSGT00970000196831"/>
<dbReference type="AlphaFoldDB" id="A0A4W3H3Z1"/>